<name>A0A2V1GY33_9GAMM</name>
<keyword evidence="1" id="KW-0472">Membrane</keyword>
<dbReference type="InterPro" id="IPR006694">
    <property type="entry name" value="Fatty_acid_hydroxylase"/>
</dbReference>
<accession>A0A2V1GY33</accession>
<keyword evidence="1" id="KW-1133">Transmembrane helix</keyword>
<feature type="transmembrane region" description="Helical" evidence="1">
    <location>
        <begin position="24"/>
        <end position="45"/>
    </location>
</feature>
<feature type="domain" description="Fatty acid hydroxylase" evidence="2">
    <location>
        <begin position="60"/>
        <end position="220"/>
    </location>
</feature>
<keyword evidence="4" id="KW-1185">Reference proteome</keyword>
<dbReference type="Proteomes" id="UP000244906">
    <property type="component" value="Unassembled WGS sequence"/>
</dbReference>
<gene>
    <name evidence="3" type="ORF">DC094_16180</name>
</gene>
<dbReference type="EMBL" id="QDDL01000007">
    <property type="protein sequence ID" value="PVZ66795.1"/>
    <property type="molecule type" value="Genomic_DNA"/>
</dbReference>
<evidence type="ECO:0000313" key="4">
    <source>
        <dbReference type="Proteomes" id="UP000244906"/>
    </source>
</evidence>
<keyword evidence="1" id="KW-0812">Transmembrane</keyword>
<organism evidence="3 4">
    <name type="scientific">Pelagibaculum spongiae</name>
    <dbReference type="NCBI Taxonomy" id="2080658"/>
    <lineage>
        <taxon>Bacteria</taxon>
        <taxon>Pseudomonadati</taxon>
        <taxon>Pseudomonadota</taxon>
        <taxon>Gammaproteobacteria</taxon>
        <taxon>Oceanospirillales</taxon>
        <taxon>Pelagibaculum</taxon>
    </lineage>
</organism>
<evidence type="ECO:0000313" key="3">
    <source>
        <dbReference type="EMBL" id="PVZ66795.1"/>
    </source>
</evidence>
<sequence>MAQMSAEAMQAFRSKYRTQISQRYSGWLHMGFVSVVGIAVIVYALSQVLDSSWMQWLAFPLTMLGVNFAEYCAHRWLGHRKTSIGKMFYQRHTGDHHSFFLESAMDYQSVADWRVVLFPGYLIIAFLVGLVIPGFLLLDYLFSSNVGFIYAAAGISGYLFYEVMHFSYHIPQGHWVQKIFLMVPGWKQMRHTHVLHHRRDKMGHANFNITLPIFDWLLGTLYWQPLNRSYKSNGEIHQR</sequence>
<dbReference type="GO" id="GO:0016491">
    <property type="term" value="F:oxidoreductase activity"/>
    <property type="evidence" value="ECO:0007669"/>
    <property type="project" value="InterPro"/>
</dbReference>
<reference evidence="3 4" key="1">
    <citation type="submission" date="2018-04" db="EMBL/GenBank/DDBJ databases">
        <title>Thalassorhabdus spongiae gen. nov., sp. nov., isolated from a marine sponge in South-West Iceland.</title>
        <authorList>
            <person name="Knobloch S."/>
            <person name="Daussin A."/>
            <person name="Johannsson R."/>
            <person name="Marteinsson V.T."/>
        </authorList>
    </citation>
    <scope>NUCLEOTIDE SEQUENCE [LARGE SCALE GENOMIC DNA]</scope>
    <source>
        <strain evidence="3 4">Hp12</strain>
    </source>
</reference>
<dbReference type="OrthoDB" id="5965958at2"/>
<feature type="transmembrane region" description="Helical" evidence="1">
    <location>
        <begin position="142"/>
        <end position="161"/>
    </location>
</feature>
<evidence type="ECO:0000256" key="1">
    <source>
        <dbReference type="SAM" id="Phobius"/>
    </source>
</evidence>
<protein>
    <submittedName>
        <fullName evidence="3">Fatty acid hydroxylase</fullName>
    </submittedName>
</protein>
<dbReference type="GO" id="GO:0008610">
    <property type="term" value="P:lipid biosynthetic process"/>
    <property type="evidence" value="ECO:0007669"/>
    <property type="project" value="InterPro"/>
</dbReference>
<dbReference type="RefSeq" id="WP_116688158.1">
    <property type="nucleotide sequence ID" value="NZ_CAWNYD010000007.1"/>
</dbReference>
<feature type="transmembrane region" description="Helical" evidence="1">
    <location>
        <begin position="57"/>
        <end position="77"/>
    </location>
</feature>
<dbReference type="GO" id="GO:0005506">
    <property type="term" value="F:iron ion binding"/>
    <property type="evidence" value="ECO:0007669"/>
    <property type="project" value="InterPro"/>
</dbReference>
<comment type="caution">
    <text evidence="3">The sequence shown here is derived from an EMBL/GenBank/DDBJ whole genome shotgun (WGS) entry which is preliminary data.</text>
</comment>
<feature type="transmembrane region" description="Helical" evidence="1">
    <location>
        <begin position="115"/>
        <end position="136"/>
    </location>
</feature>
<proteinExistence type="predicted"/>
<dbReference type="Pfam" id="PF04116">
    <property type="entry name" value="FA_hydroxylase"/>
    <property type="match status" value="1"/>
</dbReference>
<evidence type="ECO:0000259" key="2">
    <source>
        <dbReference type="Pfam" id="PF04116"/>
    </source>
</evidence>
<dbReference type="AlphaFoldDB" id="A0A2V1GY33"/>